<comment type="catalytic activity">
    <reaction evidence="3">
        <text>dTTP + H2O = dTMP + diphosphate + H(+)</text>
        <dbReference type="Rhea" id="RHEA:28534"/>
        <dbReference type="ChEBI" id="CHEBI:15377"/>
        <dbReference type="ChEBI" id="CHEBI:15378"/>
        <dbReference type="ChEBI" id="CHEBI:33019"/>
        <dbReference type="ChEBI" id="CHEBI:37568"/>
        <dbReference type="ChEBI" id="CHEBI:63528"/>
        <dbReference type="EC" id="3.6.1.9"/>
    </reaction>
</comment>
<dbReference type="GO" id="GO:0036218">
    <property type="term" value="F:dTTP diphosphatase activity"/>
    <property type="evidence" value="ECO:0007669"/>
    <property type="project" value="RHEA"/>
</dbReference>
<feature type="site" description="Important for substrate specificity" evidence="3">
    <location>
        <position position="11"/>
    </location>
</feature>
<dbReference type="NCBIfam" id="TIGR00172">
    <property type="entry name" value="maf"/>
    <property type="match status" value="1"/>
</dbReference>
<comment type="similarity">
    <text evidence="3">Belongs to the Maf family. YhdE subfamily.</text>
</comment>
<comment type="function">
    <text evidence="3">Nucleoside triphosphate pyrophosphatase that hydrolyzes dTTP and UTP. May have a dual role in cell division arrest and in preventing the incorporation of modified nucleotides into cellular nucleic acids.</text>
</comment>
<dbReference type="GO" id="GO:0009117">
    <property type="term" value="P:nucleotide metabolic process"/>
    <property type="evidence" value="ECO:0007669"/>
    <property type="project" value="UniProtKB-KW"/>
</dbReference>
<feature type="site" description="Important for substrate specificity" evidence="3">
    <location>
        <position position="69"/>
    </location>
</feature>
<dbReference type="GO" id="GO:0036221">
    <property type="term" value="F:UTP diphosphatase activity"/>
    <property type="evidence" value="ECO:0007669"/>
    <property type="project" value="RHEA"/>
</dbReference>
<dbReference type="EMBL" id="LR134523">
    <property type="protein sequence ID" value="VEJ35356.1"/>
    <property type="molecule type" value="Genomic_DNA"/>
</dbReference>
<dbReference type="PIRSF" id="PIRSF006305">
    <property type="entry name" value="Maf"/>
    <property type="match status" value="1"/>
</dbReference>
<keyword evidence="3" id="KW-0963">Cytoplasm</keyword>
<gene>
    <name evidence="4" type="primary">maf</name>
    <name evidence="4" type="ORF">NCTC13079_00647</name>
</gene>
<dbReference type="Pfam" id="PF02545">
    <property type="entry name" value="Maf"/>
    <property type="match status" value="1"/>
</dbReference>
<comment type="catalytic activity">
    <reaction evidence="3">
        <text>UTP + H2O = UMP + diphosphate + H(+)</text>
        <dbReference type="Rhea" id="RHEA:29395"/>
        <dbReference type="ChEBI" id="CHEBI:15377"/>
        <dbReference type="ChEBI" id="CHEBI:15378"/>
        <dbReference type="ChEBI" id="CHEBI:33019"/>
        <dbReference type="ChEBI" id="CHEBI:46398"/>
        <dbReference type="ChEBI" id="CHEBI:57865"/>
        <dbReference type="EC" id="3.6.1.9"/>
    </reaction>
</comment>
<accession>A0A3S5C2D0</accession>
<organism evidence="4 5">
    <name type="scientific">Aedoeadaptatus ivorii</name>
    <dbReference type="NCBI Taxonomy" id="54006"/>
    <lineage>
        <taxon>Bacteria</taxon>
        <taxon>Bacillati</taxon>
        <taxon>Bacillota</taxon>
        <taxon>Tissierellia</taxon>
        <taxon>Tissierellales</taxon>
        <taxon>Peptoniphilaceae</taxon>
        <taxon>Aedoeadaptatus</taxon>
    </lineage>
</organism>
<evidence type="ECO:0000313" key="4">
    <source>
        <dbReference type="EMBL" id="VEJ35356.1"/>
    </source>
</evidence>
<dbReference type="EC" id="3.6.1.9" evidence="3"/>
<keyword evidence="2 3" id="KW-0378">Hydrolase</keyword>
<dbReference type="SUPFAM" id="SSF52972">
    <property type="entry name" value="ITPase-like"/>
    <property type="match status" value="1"/>
</dbReference>
<dbReference type="PANTHER" id="PTHR43213">
    <property type="entry name" value="BIFUNCTIONAL DTTP/UTP PYROPHOSPHATASE/METHYLTRANSFERASE PROTEIN-RELATED"/>
    <property type="match status" value="1"/>
</dbReference>
<sequence length="178" mass="20264">MGLILASNSPRRKAILQREGIAFTAISPNFEEEQIRRSKPEIYVMQLAYQKAMRVREQHPKDVILAADTVVVLGEEILGKPRDRKDAESMLSRLRGRTHRVLSGYCILGKEKYVDYEETRVHFPDFSDESMAAYLDRDLYADKAGAYGLQDITEFMVQIDGSYDNVVGLPVEAIRAHL</sequence>
<dbReference type="Gene3D" id="3.90.950.10">
    <property type="match status" value="1"/>
</dbReference>
<dbReference type="AlphaFoldDB" id="A0A3S5C2D0"/>
<comment type="subcellular location">
    <subcellularLocation>
        <location evidence="3">Cytoplasm</location>
    </subcellularLocation>
</comment>
<feature type="site" description="Important for substrate specificity" evidence="3">
    <location>
        <position position="150"/>
    </location>
</feature>
<dbReference type="GO" id="GO:0005737">
    <property type="term" value="C:cytoplasm"/>
    <property type="evidence" value="ECO:0007669"/>
    <property type="project" value="UniProtKB-SubCell"/>
</dbReference>
<evidence type="ECO:0000256" key="1">
    <source>
        <dbReference type="ARBA" id="ARBA00001968"/>
    </source>
</evidence>
<dbReference type="InterPro" id="IPR029001">
    <property type="entry name" value="ITPase-like_fam"/>
</dbReference>
<reference evidence="4 5" key="1">
    <citation type="submission" date="2018-12" db="EMBL/GenBank/DDBJ databases">
        <authorList>
            <consortium name="Pathogen Informatics"/>
        </authorList>
    </citation>
    <scope>NUCLEOTIDE SEQUENCE [LARGE SCALE GENOMIC DNA]</scope>
    <source>
        <strain evidence="4 5">NCTC13079</strain>
    </source>
</reference>
<evidence type="ECO:0000256" key="3">
    <source>
        <dbReference type="HAMAP-Rule" id="MF_00528"/>
    </source>
</evidence>
<dbReference type="HAMAP" id="MF_00528">
    <property type="entry name" value="Maf"/>
    <property type="match status" value="1"/>
</dbReference>
<dbReference type="KEGG" id="piv:NCTC13079_00647"/>
<comment type="caution">
    <text evidence="3">Lacks conserved residue(s) required for the propagation of feature annotation.</text>
</comment>
<name>A0A3S5C2D0_9FIRM</name>
<evidence type="ECO:0000256" key="2">
    <source>
        <dbReference type="ARBA" id="ARBA00022801"/>
    </source>
</evidence>
<dbReference type="OrthoDB" id="9807767at2"/>
<comment type="cofactor">
    <cofactor evidence="1 3">
        <name>a divalent metal cation</name>
        <dbReference type="ChEBI" id="CHEBI:60240"/>
    </cofactor>
</comment>
<proteinExistence type="inferred from homology"/>
<protein>
    <recommendedName>
        <fullName evidence="3">dTTP/UTP pyrophosphatase</fullName>
        <shortName evidence="3">dTTPase/UTPase</shortName>
        <ecNumber evidence="3">3.6.1.9</ecNumber>
    </recommendedName>
    <alternativeName>
        <fullName evidence="3">Nucleoside triphosphate pyrophosphatase</fullName>
    </alternativeName>
    <alternativeName>
        <fullName evidence="3">Nucleotide pyrophosphatase</fullName>
        <shortName evidence="3">Nucleotide PPase</shortName>
    </alternativeName>
</protein>
<dbReference type="InterPro" id="IPR003697">
    <property type="entry name" value="Maf-like"/>
</dbReference>
<dbReference type="CDD" id="cd00555">
    <property type="entry name" value="Maf"/>
    <property type="match status" value="1"/>
</dbReference>
<evidence type="ECO:0000313" key="5">
    <source>
        <dbReference type="Proteomes" id="UP000269544"/>
    </source>
</evidence>
<keyword evidence="5" id="KW-1185">Reference proteome</keyword>
<feature type="active site" description="Proton acceptor" evidence="3">
    <location>
        <position position="68"/>
    </location>
</feature>
<dbReference type="RefSeq" id="WP_126465165.1">
    <property type="nucleotide sequence ID" value="NZ_LR134523.1"/>
</dbReference>
<dbReference type="Proteomes" id="UP000269544">
    <property type="component" value="Chromosome"/>
</dbReference>
<keyword evidence="3" id="KW-0546">Nucleotide metabolism</keyword>
<dbReference type="PANTHER" id="PTHR43213:SF5">
    <property type="entry name" value="BIFUNCTIONAL DTTP_UTP PYROPHOSPHATASE_METHYLTRANSFERASE PROTEIN-RELATED"/>
    <property type="match status" value="1"/>
</dbReference>